<keyword evidence="2" id="KW-1185">Reference proteome</keyword>
<evidence type="ECO:0000313" key="2">
    <source>
        <dbReference type="Proteomes" id="UP001151760"/>
    </source>
</evidence>
<evidence type="ECO:0000313" key="1">
    <source>
        <dbReference type="EMBL" id="GJU08137.1"/>
    </source>
</evidence>
<proteinExistence type="predicted"/>
<reference evidence="1" key="1">
    <citation type="journal article" date="2022" name="Int. J. Mol. Sci.">
        <title>Draft Genome of Tanacetum Coccineum: Genomic Comparison of Closely Related Tanacetum-Family Plants.</title>
        <authorList>
            <person name="Yamashiro T."/>
            <person name="Shiraishi A."/>
            <person name="Nakayama K."/>
            <person name="Satake H."/>
        </authorList>
    </citation>
    <scope>NUCLEOTIDE SEQUENCE</scope>
</reference>
<accession>A0ABQ5J6I1</accession>
<organism evidence="1 2">
    <name type="scientific">Tanacetum coccineum</name>
    <dbReference type="NCBI Taxonomy" id="301880"/>
    <lineage>
        <taxon>Eukaryota</taxon>
        <taxon>Viridiplantae</taxon>
        <taxon>Streptophyta</taxon>
        <taxon>Embryophyta</taxon>
        <taxon>Tracheophyta</taxon>
        <taxon>Spermatophyta</taxon>
        <taxon>Magnoliopsida</taxon>
        <taxon>eudicotyledons</taxon>
        <taxon>Gunneridae</taxon>
        <taxon>Pentapetalae</taxon>
        <taxon>asterids</taxon>
        <taxon>campanulids</taxon>
        <taxon>Asterales</taxon>
        <taxon>Asteraceae</taxon>
        <taxon>Asteroideae</taxon>
        <taxon>Anthemideae</taxon>
        <taxon>Anthemidinae</taxon>
        <taxon>Tanacetum</taxon>
    </lineage>
</organism>
<comment type="caution">
    <text evidence="1">The sequence shown here is derived from an EMBL/GenBank/DDBJ whole genome shotgun (WGS) entry which is preliminary data.</text>
</comment>
<sequence length="137" mass="15311">MANFPCLQELAFAANSTTLTDAMPVYIEREINADLQFAIGLSNLWDALYNRVNKRRLFIADLQAFGGVLVLQCADFLKQMGQNDVLKLLELRKMIATIEGVGGVNMVFLTSSKFIKLQVSKDPSGVLIYFAMRTLSR</sequence>
<reference evidence="1" key="2">
    <citation type="submission" date="2022-01" db="EMBL/GenBank/DDBJ databases">
        <authorList>
            <person name="Yamashiro T."/>
            <person name="Shiraishi A."/>
            <person name="Satake H."/>
            <person name="Nakayama K."/>
        </authorList>
    </citation>
    <scope>NUCLEOTIDE SEQUENCE</scope>
</reference>
<gene>
    <name evidence="1" type="ORF">Tco_1124567</name>
</gene>
<protein>
    <submittedName>
        <fullName evidence="1">Uncharacterized protein</fullName>
    </submittedName>
</protein>
<dbReference type="EMBL" id="BQNB010021604">
    <property type="protein sequence ID" value="GJU08137.1"/>
    <property type="molecule type" value="Genomic_DNA"/>
</dbReference>
<dbReference type="Proteomes" id="UP001151760">
    <property type="component" value="Unassembled WGS sequence"/>
</dbReference>
<name>A0ABQ5J6I1_9ASTR</name>